<dbReference type="Pfam" id="PF00089">
    <property type="entry name" value="Trypsin"/>
    <property type="match status" value="1"/>
</dbReference>
<dbReference type="NCBIfam" id="TIGR02595">
    <property type="entry name" value="PEP_CTERM"/>
    <property type="match status" value="1"/>
</dbReference>
<dbReference type="Gene3D" id="2.40.10.10">
    <property type="entry name" value="Trypsin-like serine proteases"/>
    <property type="match status" value="1"/>
</dbReference>
<dbReference type="InterPro" id="IPR001254">
    <property type="entry name" value="Trypsin_dom"/>
</dbReference>
<keyword evidence="1" id="KW-1133">Transmembrane helix</keyword>
<proteinExistence type="predicted"/>
<dbReference type="GO" id="GO:0004252">
    <property type="term" value="F:serine-type endopeptidase activity"/>
    <property type="evidence" value="ECO:0007669"/>
    <property type="project" value="InterPro"/>
</dbReference>
<dbReference type="PROSITE" id="PS50240">
    <property type="entry name" value="TRYPSIN_DOM"/>
    <property type="match status" value="1"/>
</dbReference>
<dbReference type="InterPro" id="IPR043504">
    <property type="entry name" value="Peptidase_S1_PA_chymotrypsin"/>
</dbReference>
<dbReference type="GO" id="GO:0006508">
    <property type="term" value="P:proteolysis"/>
    <property type="evidence" value="ECO:0007669"/>
    <property type="project" value="InterPro"/>
</dbReference>
<dbReference type="InterPro" id="IPR018114">
    <property type="entry name" value="TRYPSIN_HIS"/>
</dbReference>
<feature type="transmembrane region" description="Helical" evidence="1">
    <location>
        <begin position="276"/>
        <end position="292"/>
    </location>
</feature>
<dbReference type="PANTHER" id="PTHR24260:SF136">
    <property type="entry name" value="GH08193P-RELATED"/>
    <property type="match status" value="1"/>
</dbReference>
<accession>A0A916T046</accession>
<dbReference type="AlphaFoldDB" id="A0A916T046"/>
<feature type="domain" description="Peptidase S1" evidence="2">
    <location>
        <begin position="1"/>
        <end position="271"/>
    </location>
</feature>
<reference evidence="3" key="2">
    <citation type="submission" date="2020-09" db="EMBL/GenBank/DDBJ databases">
        <authorList>
            <person name="Sun Q."/>
            <person name="Zhou Y."/>
        </authorList>
    </citation>
    <scope>NUCLEOTIDE SEQUENCE</scope>
    <source>
        <strain evidence="3">CGMCC 1.15330</strain>
    </source>
</reference>
<dbReference type="PANTHER" id="PTHR24260">
    <property type="match status" value="1"/>
</dbReference>
<dbReference type="Pfam" id="PF07589">
    <property type="entry name" value="PEP-CTERM"/>
    <property type="match status" value="1"/>
</dbReference>
<dbReference type="InterPro" id="IPR001314">
    <property type="entry name" value="Peptidase_S1A"/>
</dbReference>
<comment type="caution">
    <text evidence="3">The sequence shown here is derived from an EMBL/GenBank/DDBJ whole genome shotgun (WGS) entry which is preliminary data.</text>
</comment>
<evidence type="ECO:0000259" key="2">
    <source>
        <dbReference type="PROSITE" id="PS50240"/>
    </source>
</evidence>
<organism evidence="3 4">
    <name type="scientific">Sphingomonas metalli</name>
    <dbReference type="NCBI Taxonomy" id="1779358"/>
    <lineage>
        <taxon>Bacteria</taxon>
        <taxon>Pseudomonadati</taxon>
        <taxon>Pseudomonadota</taxon>
        <taxon>Alphaproteobacteria</taxon>
        <taxon>Sphingomonadales</taxon>
        <taxon>Sphingomonadaceae</taxon>
        <taxon>Sphingomonas</taxon>
    </lineage>
</organism>
<dbReference type="SMART" id="SM00020">
    <property type="entry name" value="Tryp_SPc"/>
    <property type="match status" value="1"/>
</dbReference>
<dbReference type="Proteomes" id="UP000623067">
    <property type="component" value="Unassembled WGS sequence"/>
</dbReference>
<evidence type="ECO:0000256" key="1">
    <source>
        <dbReference type="SAM" id="Phobius"/>
    </source>
</evidence>
<keyword evidence="1" id="KW-0472">Membrane</keyword>
<dbReference type="InterPro" id="IPR051333">
    <property type="entry name" value="CLIP_Serine_Protease"/>
</dbReference>
<name>A0A916T046_9SPHN</name>
<dbReference type="EMBL" id="BMIH01000002">
    <property type="protein sequence ID" value="GGB24907.1"/>
    <property type="molecule type" value="Genomic_DNA"/>
</dbReference>
<evidence type="ECO:0000313" key="3">
    <source>
        <dbReference type="EMBL" id="GGB24907.1"/>
    </source>
</evidence>
<dbReference type="InterPro" id="IPR009003">
    <property type="entry name" value="Peptidase_S1_PA"/>
</dbReference>
<dbReference type="PROSITE" id="PS00134">
    <property type="entry name" value="TRYPSIN_HIS"/>
    <property type="match status" value="1"/>
</dbReference>
<dbReference type="SUPFAM" id="SSF50494">
    <property type="entry name" value="Trypsin-like serine proteases"/>
    <property type="match status" value="1"/>
</dbReference>
<keyword evidence="4" id="KW-1185">Reference proteome</keyword>
<reference evidence="3" key="1">
    <citation type="journal article" date="2014" name="Int. J. Syst. Evol. Microbiol.">
        <title>Complete genome sequence of Corynebacterium casei LMG S-19264T (=DSM 44701T), isolated from a smear-ripened cheese.</title>
        <authorList>
            <consortium name="US DOE Joint Genome Institute (JGI-PGF)"/>
            <person name="Walter F."/>
            <person name="Albersmeier A."/>
            <person name="Kalinowski J."/>
            <person name="Ruckert C."/>
        </authorList>
    </citation>
    <scope>NUCLEOTIDE SEQUENCE</scope>
    <source>
        <strain evidence="3">CGMCC 1.15330</strain>
    </source>
</reference>
<dbReference type="InterPro" id="IPR013424">
    <property type="entry name" value="Ice-binding_C"/>
</dbReference>
<evidence type="ECO:0000313" key="4">
    <source>
        <dbReference type="Proteomes" id="UP000623067"/>
    </source>
</evidence>
<sequence length="305" mass="32662">MDRGAAGSFVCSGSLLGDRRSILTAGHCVSDGAGTAAPIKTTAYFYNGSDPDTIPWQSSAATAVDVSDYFVNAAYTGEVIDQNDIAVLRLSELAPLFANSYDLYDGDDLSLTDFNTAGYGRRSTVGGDLGVDAGVGRRRQGDNRYEFRLGDPILNGAFDDEFGKADYSHVYLADFDNGKRANDAACVLTGFVGVQSYKFCDLGRGPTEATTAPGDSGGPQFVDGKLASVTSFGLTYYNLGDIDKVYNDSFGEYSGFVPTSIHRNWINSVLAVPEPSTWALMIAGFGLIGGSMRRRTRTRIRFSMS</sequence>
<dbReference type="NCBIfam" id="NF035944">
    <property type="entry name" value="PEPxxWA-CTERM"/>
    <property type="match status" value="1"/>
</dbReference>
<protein>
    <recommendedName>
        <fullName evidence="2">Peptidase S1 domain-containing protein</fullName>
    </recommendedName>
</protein>
<dbReference type="PRINTS" id="PR00722">
    <property type="entry name" value="CHYMOTRYPSIN"/>
</dbReference>
<keyword evidence="1" id="KW-0812">Transmembrane</keyword>
<gene>
    <name evidence="3" type="ORF">GCM10011380_13090</name>
</gene>